<dbReference type="Proteomes" id="UP000186040">
    <property type="component" value="Unassembled WGS sequence"/>
</dbReference>
<reference evidence="6 7" key="1">
    <citation type="submission" date="2016-10" db="EMBL/GenBank/DDBJ databases">
        <title>The Draft Genome Sequence of Actinokineospora bangkokensis 44EHWT reveals the biosynthetic pathway of antifungal compounds Thailandins with unusual extender unit butylmalonyl-CoA.</title>
        <authorList>
            <person name="Greule A."/>
            <person name="Intra B."/>
            <person name="Flemming S."/>
            <person name="Rommel M.G."/>
            <person name="Panbangred W."/>
            <person name="Bechthold A."/>
        </authorList>
    </citation>
    <scope>NUCLEOTIDE SEQUENCE [LARGE SCALE GENOMIC DNA]</scope>
    <source>
        <strain evidence="6 7">44EHW</strain>
    </source>
</reference>
<dbReference type="OrthoDB" id="9046151at2"/>
<dbReference type="GO" id="GO:0043190">
    <property type="term" value="C:ATP-binding cassette (ABC) transporter complex"/>
    <property type="evidence" value="ECO:0007669"/>
    <property type="project" value="InterPro"/>
</dbReference>
<keyword evidence="7" id="KW-1185">Reference proteome</keyword>
<dbReference type="InterPro" id="IPR000914">
    <property type="entry name" value="SBP_5_dom"/>
</dbReference>
<evidence type="ECO:0000313" key="6">
    <source>
        <dbReference type="EMBL" id="OLR94230.1"/>
    </source>
</evidence>
<protein>
    <recommendedName>
        <fullName evidence="5">Solute-binding protein family 5 domain-containing protein</fullName>
    </recommendedName>
</protein>
<evidence type="ECO:0000256" key="4">
    <source>
        <dbReference type="SAM" id="MobiDB-lite"/>
    </source>
</evidence>
<evidence type="ECO:0000259" key="5">
    <source>
        <dbReference type="Pfam" id="PF00496"/>
    </source>
</evidence>
<dbReference type="Pfam" id="PF00496">
    <property type="entry name" value="SBP_bac_5"/>
    <property type="match status" value="1"/>
</dbReference>
<dbReference type="GO" id="GO:0042597">
    <property type="term" value="C:periplasmic space"/>
    <property type="evidence" value="ECO:0007669"/>
    <property type="project" value="UniProtKB-ARBA"/>
</dbReference>
<evidence type="ECO:0000313" key="7">
    <source>
        <dbReference type="Proteomes" id="UP000186040"/>
    </source>
</evidence>
<keyword evidence="2" id="KW-0813">Transport</keyword>
<dbReference type="PANTHER" id="PTHR30290">
    <property type="entry name" value="PERIPLASMIC BINDING COMPONENT OF ABC TRANSPORTER"/>
    <property type="match status" value="1"/>
</dbReference>
<name>A0A1Q9LQD0_9PSEU</name>
<accession>A0A1Q9LQD0</accession>
<evidence type="ECO:0000256" key="3">
    <source>
        <dbReference type="ARBA" id="ARBA00022729"/>
    </source>
</evidence>
<dbReference type="GO" id="GO:1904680">
    <property type="term" value="F:peptide transmembrane transporter activity"/>
    <property type="evidence" value="ECO:0007669"/>
    <property type="project" value="TreeGrafter"/>
</dbReference>
<sequence>MPFPPSHRGRVAAVLAAVALLPGCTGEPSRPASGDPGGTSLILGTTTEPATLDPRQGYAPHGAALVYDGLVEHQPDGGLKPTLAAAAPVPAADGRSWTVALRNDVSFTDGSGFDSTAVVATYRSVLEQTSPLRAEYEVLAGVQAVDKTTVRFDLVRPDPDFPDLLTLGVVATDAQGQLVGTGPYKVASWVRQDRLELVANQAYFAGPPAITKVTIRFLPDDDTRAEAMRAGELDGTVLPPALAEGFETADGLAVVEHGSTDLRAVALTGSPVAADPAVRKALNLAVDREALVRDALRGKGEVASLPVPPQVAELVEPTAALTRDVAAANQLLDAAGWVVGADGTRARAGQRLAFPVSYDQRDQVDRDLVTAFAKQVGAIGVEVTPTPAAAQAAQTPSVTSFGDPFRTVGDLRPRFTGAVAQALASADAATDPAQRAVEARAAQRAYAVDPTLVVLAQVDHTYVLRQNWTGYRPVVDATGTDQTWGPWWNLATWTPR</sequence>
<gene>
    <name evidence="6" type="ORF">BJP25_10600</name>
</gene>
<dbReference type="RefSeq" id="WP_075973612.1">
    <property type="nucleotide sequence ID" value="NZ_MKQR01000007.1"/>
</dbReference>
<comment type="caution">
    <text evidence="6">The sequence shown here is derived from an EMBL/GenBank/DDBJ whole genome shotgun (WGS) entry which is preliminary data.</text>
</comment>
<organism evidence="6 7">
    <name type="scientific">Actinokineospora bangkokensis</name>
    <dbReference type="NCBI Taxonomy" id="1193682"/>
    <lineage>
        <taxon>Bacteria</taxon>
        <taxon>Bacillati</taxon>
        <taxon>Actinomycetota</taxon>
        <taxon>Actinomycetes</taxon>
        <taxon>Pseudonocardiales</taxon>
        <taxon>Pseudonocardiaceae</taxon>
        <taxon>Actinokineospora</taxon>
    </lineage>
</organism>
<dbReference type="AlphaFoldDB" id="A0A1Q9LQD0"/>
<dbReference type="Gene3D" id="3.10.105.10">
    <property type="entry name" value="Dipeptide-binding Protein, Domain 3"/>
    <property type="match status" value="1"/>
</dbReference>
<dbReference type="Gene3D" id="3.90.76.10">
    <property type="entry name" value="Dipeptide-binding Protein, Domain 1"/>
    <property type="match status" value="1"/>
</dbReference>
<dbReference type="InterPro" id="IPR030678">
    <property type="entry name" value="Peptide/Ni-bd"/>
</dbReference>
<proteinExistence type="inferred from homology"/>
<dbReference type="GO" id="GO:0015833">
    <property type="term" value="P:peptide transport"/>
    <property type="evidence" value="ECO:0007669"/>
    <property type="project" value="TreeGrafter"/>
</dbReference>
<feature type="region of interest" description="Disordered" evidence="4">
    <location>
        <begin position="26"/>
        <end position="50"/>
    </location>
</feature>
<evidence type="ECO:0000256" key="1">
    <source>
        <dbReference type="ARBA" id="ARBA00005695"/>
    </source>
</evidence>
<dbReference type="Gene3D" id="3.40.190.10">
    <property type="entry name" value="Periplasmic binding protein-like II"/>
    <property type="match status" value="1"/>
</dbReference>
<dbReference type="SUPFAM" id="SSF53850">
    <property type="entry name" value="Periplasmic binding protein-like II"/>
    <property type="match status" value="1"/>
</dbReference>
<dbReference type="STRING" id="1193682.BJP25_10600"/>
<keyword evidence="3" id="KW-0732">Signal</keyword>
<evidence type="ECO:0000256" key="2">
    <source>
        <dbReference type="ARBA" id="ARBA00022448"/>
    </source>
</evidence>
<dbReference type="EMBL" id="MKQR01000007">
    <property type="protein sequence ID" value="OLR94230.1"/>
    <property type="molecule type" value="Genomic_DNA"/>
</dbReference>
<dbReference type="PIRSF" id="PIRSF002741">
    <property type="entry name" value="MppA"/>
    <property type="match status" value="1"/>
</dbReference>
<dbReference type="PANTHER" id="PTHR30290:SF9">
    <property type="entry name" value="OLIGOPEPTIDE-BINDING PROTEIN APPA"/>
    <property type="match status" value="1"/>
</dbReference>
<feature type="domain" description="Solute-binding protein family 5" evidence="5">
    <location>
        <begin position="79"/>
        <end position="392"/>
    </location>
</feature>
<comment type="similarity">
    <text evidence="1">Belongs to the bacterial solute-binding protein 5 family.</text>
</comment>
<dbReference type="InterPro" id="IPR039424">
    <property type="entry name" value="SBP_5"/>
</dbReference>